<reference evidence="10 11" key="1">
    <citation type="submission" date="2020-10" db="EMBL/GenBank/DDBJ databases">
        <title>Myceligenerans pegani sp. nov., an endophytic actinomycete isolated from Peganum harmala L. in Xinjiang, China.</title>
        <authorList>
            <person name="Xin L."/>
        </authorList>
    </citation>
    <scope>NUCLEOTIDE SEQUENCE [LARGE SCALE GENOMIC DNA]</scope>
    <source>
        <strain evidence="10 11">TRM65318</strain>
    </source>
</reference>
<evidence type="ECO:0000313" key="11">
    <source>
        <dbReference type="Proteomes" id="UP000625527"/>
    </source>
</evidence>
<dbReference type="Pfam" id="PF02767">
    <property type="entry name" value="DNA_pol3_beta_2"/>
    <property type="match status" value="1"/>
</dbReference>
<evidence type="ECO:0000256" key="6">
    <source>
        <dbReference type="ARBA" id="ARBA00022705"/>
    </source>
</evidence>
<dbReference type="SUPFAM" id="SSF55979">
    <property type="entry name" value="DNA clamp"/>
    <property type="match status" value="1"/>
</dbReference>
<dbReference type="Pfam" id="PF13411">
    <property type="entry name" value="MerR_1"/>
    <property type="match status" value="1"/>
</dbReference>
<keyword evidence="11" id="KW-1185">Reference proteome</keyword>
<gene>
    <name evidence="10" type="ORF">IHE71_12890</name>
</gene>
<dbReference type="Gene3D" id="3.10.150.10">
    <property type="entry name" value="DNA Polymerase III, subunit A, domain 2"/>
    <property type="match status" value="1"/>
</dbReference>
<evidence type="ECO:0000256" key="7">
    <source>
        <dbReference type="ARBA" id="ARBA00022932"/>
    </source>
</evidence>
<dbReference type="PANTHER" id="PTHR30478">
    <property type="entry name" value="DNA POLYMERASE III SUBUNIT BETA"/>
    <property type="match status" value="1"/>
</dbReference>
<protein>
    <submittedName>
        <fullName evidence="10">MerR family transcriptional regulator</fullName>
    </submittedName>
</protein>
<keyword evidence="8" id="KW-0238">DNA-binding</keyword>
<evidence type="ECO:0000256" key="3">
    <source>
        <dbReference type="ARBA" id="ARBA00022490"/>
    </source>
</evidence>
<comment type="caution">
    <text evidence="10">The sequence shown here is derived from an EMBL/GenBank/DDBJ whole genome shotgun (WGS) entry which is preliminary data.</text>
</comment>
<comment type="subcellular location">
    <subcellularLocation>
        <location evidence="1">Cytoplasm</location>
    </subcellularLocation>
</comment>
<sequence length="353" mass="37985">MHQDRMLTVGAFSRASGLPVSALRYYDAAGVLRPAHVDAVTGYRWYARDQVVRARIVAGLRRTGMPVADICRAITADPVTARRIVDAHQRHLETELVEATTHLDDARDLLAATTTLTVNDTALRAALRSVRHAVADNPAWPALHGVLFDVDRAVLRLVATDRHRLAATGVPLEGVVGPPAQVIVPIAIVDAFLGHAVTAQVGVSLAAQRVTLGNLDGTPIDALYPDYHALLAAHQPKTWDMSTPDSLPDTDCATATAPNLLTQVTRREAGPGAHAGSRDRLILIGLDQTGVRIGDAPRSVAFDREYLTEAIRSFGDTDLQLTFGERNTLRLAARHAPDTVALIMPVRLDPRAA</sequence>
<dbReference type="Gene3D" id="1.10.1660.10">
    <property type="match status" value="1"/>
</dbReference>
<keyword evidence="5" id="KW-0548">Nucleotidyltransferase</keyword>
<dbReference type="InterPro" id="IPR022637">
    <property type="entry name" value="DNA_polIII_beta_cen"/>
</dbReference>
<dbReference type="InterPro" id="IPR001001">
    <property type="entry name" value="DNA_polIII_beta"/>
</dbReference>
<evidence type="ECO:0000256" key="5">
    <source>
        <dbReference type="ARBA" id="ARBA00022695"/>
    </source>
</evidence>
<name>A0ABR9MYZ6_9MICO</name>
<organism evidence="10 11">
    <name type="scientific">Myceligenerans pegani</name>
    <dbReference type="NCBI Taxonomy" id="2776917"/>
    <lineage>
        <taxon>Bacteria</taxon>
        <taxon>Bacillati</taxon>
        <taxon>Actinomycetota</taxon>
        <taxon>Actinomycetes</taxon>
        <taxon>Micrococcales</taxon>
        <taxon>Promicromonosporaceae</taxon>
        <taxon>Myceligenerans</taxon>
    </lineage>
</organism>
<dbReference type="SUPFAM" id="SSF46955">
    <property type="entry name" value="Putative DNA-binding domain"/>
    <property type="match status" value="1"/>
</dbReference>
<dbReference type="SMART" id="SM00422">
    <property type="entry name" value="HTH_MERR"/>
    <property type="match status" value="1"/>
</dbReference>
<evidence type="ECO:0000313" key="10">
    <source>
        <dbReference type="EMBL" id="MBE1876604.1"/>
    </source>
</evidence>
<dbReference type="PROSITE" id="PS50937">
    <property type="entry name" value="HTH_MERR_2"/>
    <property type="match status" value="1"/>
</dbReference>
<dbReference type="InterPro" id="IPR046938">
    <property type="entry name" value="DNA_clamp_sf"/>
</dbReference>
<dbReference type="EMBL" id="JADAQT010000088">
    <property type="protein sequence ID" value="MBE1876604.1"/>
    <property type="molecule type" value="Genomic_DNA"/>
</dbReference>
<evidence type="ECO:0000256" key="8">
    <source>
        <dbReference type="ARBA" id="ARBA00023125"/>
    </source>
</evidence>
<dbReference type="Proteomes" id="UP000625527">
    <property type="component" value="Unassembled WGS sequence"/>
</dbReference>
<dbReference type="InterPro" id="IPR009061">
    <property type="entry name" value="DNA-bd_dom_put_sf"/>
</dbReference>
<keyword evidence="4" id="KW-0808">Transferase</keyword>
<keyword evidence="7" id="KW-0239">DNA-directed DNA polymerase</keyword>
<comment type="similarity">
    <text evidence="2">Belongs to the beta sliding clamp family.</text>
</comment>
<evidence type="ECO:0000259" key="9">
    <source>
        <dbReference type="PROSITE" id="PS50937"/>
    </source>
</evidence>
<keyword evidence="6" id="KW-0235">DNA replication</keyword>
<accession>A0ABR9MYZ6</accession>
<dbReference type="InterPro" id="IPR000551">
    <property type="entry name" value="MerR-type_HTH_dom"/>
</dbReference>
<dbReference type="RefSeq" id="WP_192863172.1">
    <property type="nucleotide sequence ID" value="NZ_JADAQT010000088.1"/>
</dbReference>
<proteinExistence type="inferred from homology"/>
<keyword evidence="3" id="KW-0963">Cytoplasm</keyword>
<dbReference type="PANTHER" id="PTHR30478:SF0">
    <property type="entry name" value="BETA SLIDING CLAMP"/>
    <property type="match status" value="1"/>
</dbReference>
<evidence type="ECO:0000256" key="4">
    <source>
        <dbReference type="ARBA" id="ARBA00022679"/>
    </source>
</evidence>
<evidence type="ECO:0000256" key="2">
    <source>
        <dbReference type="ARBA" id="ARBA00010752"/>
    </source>
</evidence>
<feature type="domain" description="HTH merR-type" evidence="9">
    <location>
        <begin position="6"/>
        <end position="76"/>
    </location>
</feature>
<evidence type="ECO:0000256" key="1">
    <source>
        <dbReference type="ARBA" id="ARBA00004496"/>
    </source>
</evidence>